<dbReference type="InterPro" id="IPR036086">
    <property type="entry name" value="ParB/Sulfiredoxin_sf"/>
</dbReference>
<dbReference type="PANTHER" id="PTHR33375">
    <property type="entry name" value="CHROMOSOME-PARTITIONING PROTEIN PARB-RELATED"/>
    <property type="match status" value="1"/>
</dbReference>
<dbReference type="GeneID" id="23448076"/>
<dbReference type="GO" id="GO:0003677">
    <property type="term" value="F:DNA binding"/>
    <property type="evidence" value="ECO:0007669"/>
    <property type="project" value="InterPro"/>
</dbReference>
<gene>
    <name evidence="4" type="ORF">IX91_25470</name>
    <name evidence="5" type="ORF">VITU9109_21309</name>
</gene>
<comment type="similarity">
    <text evidence="1">Belongs to the ParB family.</text>
</comment>
<dbReference type="Pfam" id="PF08535">
    <property type="entry name" value="KorB"/>
    <property type="match status" value="1"/>
</dbReference>
<protein>
    <submittedName>
        <fullName evidence="4">Chromosome partitioning protein ParB</fullName>
    </submittedName>
</protein>
<name>F9T5C9_9VIBR</name>
<evidence type="ECO:0000313" key="5">
    <source>
        <dbReference type="EMBL" id="EGU55326.1"/>
    </source>
</evidence>
<dbReference type="SUPFAM" id="SSF110849">
    <property type="entry name" value="ParB/Sulfiredoxin"/>
    <property type="match status" value="1"/>
</dbReference>
<proteinExistence type="inferred from homology"/>
<dbReference type="Gene3D" id="1.10.10.730">
    <property type="entry name" value="KorB DNA-binding domain"/>
    <property type="match status" value="1"/>
</dbReference>
<dbReference type="GO" id="GO:0007059">
    <property type="term" value="P:chromosome segregation"/>
    <property type="evidence" value="ECO:0007669"/>
    <property type="project" value="TreeGrafter"/>
</dbReference>
<dbReference type="Gene3D" id="6.10.250.140">
    <property type="match status" value="1"/>
</dbReference>
<dbReference type="AlphaFoldDB" id="F9T5C9"/>
<dbReference type="KEGG" id="vtu:IX91_25470"/>
<dbReference type="SMART" id="SM00470">
    <property type="entry name" value="ParB"/>
    <property type="match status" value="1"/>
</dbReference>
<reference evidence="5 6" key="2">
    <citation type="journal article" date="2012" name="Int. J. Syst. Evol. Microbiol.">
        <title>Vibrio caribbeanicus sp. nov., isolated from the marine sponge Scleritoderma cyanea.</title>
        <authorList>
            <person name="Hoffmann M."/>
            <person name="Monday S.R."/>
            <person name="Allard M.W."/>
            <person name="Strain E.A."/>
            <person name="Whittaker P."/>
            <person name="Naum M."/>
            <person name="McCarthy P.J."/>
            <person name="Lopez J.V."/>
            <person name="Fischer M."/>
            <person name="Brown E.W."/>
        </authorList>
    </citation>
    <scope>NUCLEOTIDE SEQUENCE [LARGE SCALE GENOMIC DNA]</scope>
    <source>
        <strain evidence="5 6">ATCC 19109</strain>
    </source>
</reference>
<evidence type="ECO:0000256" key="1">
    <source>
        <dbReference type="ARBA" id="ARBA00006295"/>
    </source>
</evidence>
<dbReference type="GO" id="GO:0005694">
    <property type="term" value="C:chromosome"/>
    <property type="evidence" value="ECO:0007669"/>
    <property type="project" value="TreeGrafter"/>
</dbReference>
<dbReference type="Proteomes" id="UP000003836">
    <property type="component" value="Unassembled WGS sequence"/>
</dbReference>
<dbReference type="InterPro" id="IPR050336">
    <property type="entry name" value="Chromosome_partition/occlusion"/>
</dbReference>
<dbReference type="InterPro" id="IPR004437">
    <property type="entry name" value="ParB/RepB/Spo0J"/>
</dbReference>
<feature type="region of interest" description="Disordered" evidence="2">
    <location>
        <begin position="221"/>
        <end position="251"/>
    </location>
</feature>
<dbReference type="NCBIfam" id="TIGR00180">
    <property type="entry name" value="parB_part"/>
    <property type="match status" value="1"/>
</dbReference>
<evidence type="ECO:0000313" key="7">
    <source>
        <dbReference type="Proteomes" id="UP000030071"/>
    </source>
</evidence>
<feature type="domain" description="ParB-like N-terminal" evidence="3">
    <location>
        <begin position="30"/>
        <end position="117"/>
    </location>
</feature>
<dbReference type="EMBL" id="CP009358">
    <property type="protein sequence ID" value="AIW17409.1"/>
    <property type="molecule type" value="Genomic_DNA"/>
</dbReference>
<evidence type="ECO:0000256" key="2">
    <source>
        <dbReference type="SAM" id="MobiDB-lite"/>
    </source>
</evidence>
<dbReference type="InterPro" id="IPR042075">
    <property type="entry name" value="KorB_DNA-db"/>
</dbReference>
<dbReference type="PATRIC" id="fig|1051646.9.peg.5102"/>
<evidence type="ECO:0000313" key="4">
    <source>
        <dbReference type="EMBL" id="AIW17409.1"/>
    </source>
</evidence>
<evidence type="ECO:0000313" key="6">
    <source>
        <dbReference type="Proteomes" id="UP000003836"/>
    </source>
</evidence>
<keyword evidence="4" id="KW-0614">Plasmid</keyword>
<accession>F9T5C9</accession>
<dbReference type="GO" id="GO:0045881">
    <property type="term" value="P:positive regulation of sporulation resulting in formation of a cellular spore"/>
    <property type="evidence" value="ECO:0007669"/>
    <property type="project" value="TreeGrafter"/>
</dbReference>
<dbReference type="PANTHER" id="PTHR33375:SF1">
    <property type="entry name" value="CHROMOSOME-PARTITIONING PROTEIN PARB-RELATED"/>
    <property type="match status" value="1"/>
</dbReference>
<sequence>MSLRGRAQGLEGVDLLDESEVEVLPGEQIVRIPKTEIYSTEQVRKNFNAESIEEMAFSLEEEGQIQPIVVSERDSRGYCIQKGERRWRGAKMSDKITHLDCLVRAPGSIWGQLAENIIREDLTPFEVGMAIDKGKKEHNLDNRAAAKKLGISTSKVSAYLKAITAPDVVKKAYKEGTIGDVDTINSLRIAHELNPEATEALLSNGDGVSRKQAQNLTKELKNGLKSEPTPDNEPHNPTSTPAKKDRKSKPVAKAIRVSVAGQYGVIDMKGNTDEGELMVLLDDASEAVSVSASEIELIGYHLG</sequence>
<geneLocation type="plasmid" evidence="4 7">
    <name>p57</name>
</geneLocation>
<dbReference type="InterPro" id="IPR013741">
    <property type="entry name" value="KorB_domain"/>
</dbReference>
<reference evidence="4 7" key="3">
    <citation type="submission" date="2014-08" db="EMBL/GenBank/DDBJ databases">
        <title>First Complete Genome Sequence of the Shellfish Pathogen Vibrio tubiashii.</title>
        <authorList>
            <person name="Richards G.P."/>
            <person name="Needleman D.S."/>
            <person name="Watson M.A."/>
            <person name="Bono J.L."/>
        </authorList>
    </citation>
    <scope>NUCLEOTIDE SEQUENCE [LARGE SCALE GENOMIC DNA]</scope>
    <source>
        <strain evidence="4 7">ATCC 19109</strain>
        <plasmid evidence="4">p57</plasmid>
        <plasmid evidence="7">Plasmid p57</plasmid>
    </source>
</reference>
<dbReference type="eggNOG" id="COG1475">
    <property type="taxonomic scope" value="Bacteria"/>
</dbReference>
<dbReference type="InterPro" id="IPR003115">
    <property type="entry name" value="ParB_N"/>
</dbReference>
<dbReference type="HOGENOM" id="CLU_859969_0_0_6"/>
<organism evidence="4 7">
    <name type="scientific">Vibrio tubiashii ATCC 19109</name>
    <dbReference type="NCBI Taxonomy" id="1051646"/>
    <lineage>
        <taxon>Bacteria</taxon>
        <taxon>Pseudomonadati</taxon>
        <taxon>Pseudomonadota</taxon>
        <taxon>Gammaproteobacteria</taxon>
        <taxon>Vibrionales</taxon>
        <taxon>Vibrionaceae</taxon>
        <taxon>Vibrio</taxon>
        <taxon>Vibrio oreintalis group</taxon>
    </lineage>
</organism>
<dbReference type="Gene3D" id="3.90.1530.30">
    <property type="match status" value="1"/>
</dbReference>
<dbReference type="Proteomes" id="UP000030071">
    <property type="component" value="Plasmid p57"/>
</dbReference>
<evidence type="ECO:0000259" key="3">
    <source>
        <dbReference type="SMART" id="SM00470"/>
    </source>
</evidence>
<dbReference type="RefSeq" id="WP_004744715.1">
    <property type="nucleotide sequence ID" value="NZ_AFWI01000146.1"/>
</dbReference>
<reference evidence="5" key="1">
    <citation type="submission" date="2011-08" db="EMBL/GenBank/DDBJ databases">
        <authorList>
            <person name="Hoffman M."/>
            <person name="Strain E.A."/>
            <person name="Brown E."/>
            <person name="Allard M.W."/>
        </authorList>
    </citation>
    <scope>NUCLEOTIDE SEQUENCE</scope>
    <source>
        <strain evidence="5">ATCC 19109</strain>
    </source>
</reference>
<dbReference type="EMBL" id="AFWI01000146">
    <property type="protein sequence ID" value="EGU55326.1"/>
    <property type="molecule type" value="Genomic_DNA"/>
</dbReference>
<dbReference type="Pfam" id="PF02195">
    <property type="entry name" value="ParB_N"/>
    <property type="match status" value="1"/>
</dbReference>
<dbReference type="SUPFAM" id="SSF109709">
    <property type="entry name" value="KorB DNA-binding domain-like"/>
    <property type="match status" value="1"/>
</dbReference>
<keyword evidence="6" id="KW-1185">Reference proteome</keyword>